<organism evidence="1">
    <name type="scientific">Arundo donax</name>
    <name type="common">Giant reed</name>
    <name type="synonym">Donax arundinaceus</name>
    <dbReference type="NCBI Taxonomy" id="35708"/>
    <lineage>
        <taxon>Eukaryota</taxon>
        <taxon>Viridiplantae</taxon>
        <taxon>Streptophyta</taxon>
        <taxon>Embryophyta</taxon>
        <taxon>Tracheophyta</taxon>
        <taxon>Spermatophyta</taxon>
        <taxon>Magnoliopsida</taxon>
        <taxon>Liliopsida</taxon>
        <taxon>Poales</taxon>
        <taxon>Poaceae</taxon>
        <taxon>PACMAD clade</taxon>
        <taxon>Arundinoideae</taxon>
        <taxon>Arundineae</taxon>
        <taxon>Arundo</taxon>
    </lineage>
</organism>
<reference evidence="1" key="2">
    <citation type="journal article" date="2015" name="Data Brief">
        <title>Shoot transcriptome of the giant reed, Arundo donax.</title>
        <authorList>
            <person name="Barrero R.A."/>
            <person name="Guerrero F.D."/>
            <person name="Moolhuijzen P."/>
            <person name="Goolsby J.A."/>
            <person name="Tidwell J."/>
            <person name="Bellgard S.E."/>
            <person name="Bellgard M.I."/>
        </authorList>
    </citation>
    <scope>NUCLEOTIDE SEQUENCE</scope>
    <source>
        <tissue evidence="1">Shoot tissue taken approximately 20 cm above the soil surface</tissue>
    </source>
</reference>
<evidence type="ECO:0000313" key="1">
    <source>
        <dbReference type="EMBL" id="JAD45085.1"/>
    </source>
</evidence>
<name>A0A0A9A7W7_ARUDO</name>
<dbReference type="AlphaFoldDB" id="A0A0A9A7W7"/>
<proteinExistence type="predicted"/>
<dbReference type="EMBL" id="GBRH01252810">
    <property type="protein sequence ID" value="JAD45085.1"/>
    <property type="molecule type" value="Transcribed_RNA"/>
</dbReference>
<sequence>MQTQNVIMKGNAPFPHLTLLDSFPEQQSYW</sequence>
<accession>A0A0A9A7W7</accession>
<protein>
    <submittedName>
        <fullName evidence="1">Uncharacterized protein</fullName>
    </submittedName>
</protein>
<reference evidence="1" key="1">
    <citation type="submission" date="2014-09" db="EMBL/GenBank/DDBJ databases">
        <authorList>
            <person name="Magalhaes I.L.F."/>
            <person name="Oliveira U."/>
            <person name="Santos F.R."/>
            <person name="Vidigal T.H.D.A."/>
            <person name="Brescovit A.D."/>
            <person name="Santos A.J."/>
        </authorList>
    </citation>
    <scope>NUCLEOTIDE SEQUENCE</scope>
    <source>
        <tissue evidence="1">Shoot tissue taken approximately 20 cm above the soil surface</tissue>
    </source>
</reference>